<feature type="region of interest" description="Disordered" evidence="1">
    <location>
        <begin position="177"/>
        <end position="204"/>
    </location>
</feature>
<reference evidence="2" key="1">
    <citation type="submission" date="2020-05" db="UniProtKB">
        <authorList>
            <consortium name="EnsemblMetazoa"/>
        </authorList>
    </citation>
    <scope>IDENTIFICATION</scope>
    <source>
        <strain evidence="2">TTRI</strain>
    </source>
</reference>
<dbReference type="VEuPathDB" id="VectorBase:GAUT009071"/>
<dbReference type="EnsemblMetazoa" id="GAUT009071-RA">
    <property type="protein sequence ID" value="GAUT009071-PA"/>
    <property type="gene ID" value="GAUT009071"/>
</dbReference>
<organism evidence="2 3">
    <name type="scientific">Glossina austeni</name>
    <name type="common">Savannah tsetse fly</name>
    <dbReference type="NCBI Taxonomy" id="7395"/>
    <lineage>
        <taxon>Eukaryota</taxon>
        <taxon>Metazoa</taxon>
        <taxon>Ecdysozoa</taxon>
        <taxon>Arthropoda</taxon>
        <taxon>Hexapoda</taxon>
        <taxon>Insecta</taxon>
        <taxon>Pterygota</taxon>
        <taxon>Neoptera</taxon>
        <taxon>Endopterygota</taxon>
        <taxon>Diptera</taxon>
        <taxon>Brachycera</taxon>
        <taxon>Muscomorpha</taxon>
        <taxon>Hippoboscoidea</taxon>
        <taxon>Glossinidae</taxon>
        <taxon>Glossina</taxon>
    </lineage>
</organism>
<dbReference type="Proteomes" id="UP000078200">
    <property type="component" value="Unassembled WGS sequence"/>
</dbReference>
<sequence>MNDSNDANINSMEQLEEKFNKQLNNTKGDLTKLQTTLTSNVEEDVKLIEQSVKAYLYNENKEFINKTEERFQIIEDYFFKSIGLKQRQQQDKDIYHLHFDHYIFKRSNALIGNPIPFTITTPQADSNSKTVEFNLTLPNDDVLKINISFVMMKVSEALETKDNDYLLRDQGDVTSLTTSTTISPPIETPTAQQQQQQQQQQQEKTTEQTALKYFSVDDAIEAFRKSLINSEMDIGSILEAEKSFYRHFNLKYETLSTTLTNDKTRTMVQLSLQLLTQLSEDKILTTTTTMPPRITTLQTNYNTAARHGDYKLFTIDDVIEAFKKDLIEKETNIGGIIESALAFHRHFNLKYENCEIRVRCSYYNNYVYRKLNIYCFEFNDIPSNFDGYDGGGGGNQRENSNINERENQYEASPLIGRPKNDIYVRTIDINHYLQTFHMSIQ</sequence>
<evidence type="ECO:0000256" key="1">
    <source>
        <dbReference type="SAM" id="MobiDB-lite"/>
    </source>
</evidence>
<evidence type="ECO:0000313" key="2">
    <source>
        <dbReference type="EnsemblMetazoa" id="GAUT009071-PA"/>
    </source>
</evidence>
<feature type="compositionally biased region" description="Low complexity" evidence="1">
    <location>
        <begin position="177"/>
        <end position="202"/>
    </location>
</feature>
<evidence type="ECO:0000313" key="3">
    <source>
        <dbReference type="Proteomes" id="UP000078200"/>
    </source>
</evidence>
<dbReference type="AlphaFoldDB" id="A0A1A9UM79"/>
<proteinExistence type="predicted"/>
<accession>A0A1A9UM79</accession>
<keyword evidence="3" id="KW-1185">Reference proteome</keyword>
<protein>
    <submittedName>
        <fullName evidence="2">Uncharacterized protein</fullName>
    </submittedName>
</protein>
<dbReference type="STRING" id="7395.A0A1A9UM79"/>
<name>A0A1A9UM79_GLOAU</name>